<evidence type="ECO:0000313" key="3">
    <source>
        <dbReference type="Proteomes" id="UP000324222"/>
    </source>
</evidence>
<comment type="caution">
    <text evidence="2">The sequence shown here is derived from an EMBL/GenBank/DDBJ whole genome shotgun (WGS) entry which is preliminary data.</text>
</comment>
<name>A0A5B7I4P3_PORTR</name>
<proteinExistence type="predicted"/>
<reference evidence="2 3" key="1">
    <citation type="submission" date="2019-05" db="EMBL/GenBank/DDBJ databases">
        <title>Another draft genome of Portunus trituberculatus and its Hox gene families provides insights of decapod evolution.</title>
        <authorList>
            <person name="Jeong J.-H."/>
            <person name="Song I."/>
            <person name="Kim S."/>
            <person name="Choi T."/>
            <person name="Kim D."/>
            <person name="Ryu S."/>
            <person name="Kim W."/>
        </authorList>
    </citation>
    <scope>NUCLEOTIDE SEQUENCE [LARGE SCALE GENOMIC DNA]</scope>
    <source>
        <tissue evidence="2">Muscle</tissue>
    </source>
</reference>
<feature type="region of interest" description="Disordered" evidence="1">
    <location>
        <begin position="1"/>
        <end position="34"/>
    </location>
</feature>
<keyword evidence="3" id="KW-1185">Reference proteome</keyword>
<dbReference type="Proteomes" id="UP000324222">
    <property type="component" value="Unassembled WGS sequence"/>
</dbReference>
<dbReference type="EMBL" id="VSRR010044961">
    <property type="protein sequence ID" value="MPC77085.1"/>
    <property type="molecule type" value="Genomic_DNA"/>
</dbReference>
<dbReference type="AlphaFoldDB" id="A0A5B7I4P3"/>
<evidence type="ECO:0000256" key="1">
    <source>
        <dbReference type="SAM" id="MobiDB-lite"/>
    </source>
</evidence>
<sequence length="65" mass="7164">MRCVYLLSPSPVSPPPRQVCPETHPHPPTVEQSRDVGLEDGWKVGIRTRPSAATPSPIHQVEVRS</sequence>
<accession>A0A5B7I4P3</accession>
<gene>
    <name evidence="2" type="ORF">E2C01_071530</name>
</gene>
<evidence type="ECO:0000313" key="2">
    <source>
        <dbReference type="EMBL" id="MPC77085.1"/>
    </source>
</evidence>
<protein>
    <submittedName>
        <fullName evidence="2">Uncharacterized protein</fullName>
    </submittedName>
</protein>
<organism evidence="2 3">
    <name type="scientific">Portunus trituberculatus</name>
    <name type="common">Swimming crab</name>
    <name type="synonym">Neptunus trituberculatus</name>
    <dbReference type="NCBI Taxonomy" id="210409"/>
    <lineage>
        <taxon>Eukaryota</taxon>
        <taxon>Metazoa</taxon>
        <taxon>Ecdysozoa</taxon>
        <taxon>Arthropoda</taxon>
        <taxon>Crustacea</taxon>
        <taxon>Multicrustacea</taxon>
        <taxon>Malacostraca</taxon>
        <taxon>Eumalacostraca</taxon>
        <taxon>Eucarida</taxon>
        <taxon>Decapoda</taxon>
        <taxon>Pleocyemata</taxon>
        <taxon>Brachyura</taxon>
        <taxon>Eubrachyura</taxon>
        <taxon>Portunoidea</taxon>
        <taxon>Portunidae</taxon>
        <taxon>Portuninae</taxon>
        <taxon>Portunus</taxon>
    </lineage>
</organism>